<feature type="chain" id="PRO_5039535363" evidence="1">
    <location>
        <begin position="33"/>
        <end position="180"/>
    </location>
</feature>
<dbReference type="Pfam" id="PF07883">
    <property type="entry name" value="Cupin_2"/>
    <property type="match status" value="1"/>
</dbReference>
<dbReference type="InterPro" id="IPR047263">
    <property type="entry name" value="HNL-like_cupin"/>
</dbReference>
<proteinExistence type="predicted"/>
<feature type="signal peptide" evidence="1">
    <location>
        <begin position="1"/>
        <end position="32"/>
    </location>
</feature>
<dbReference type="PANTHER" id="PTHR43698">
    <property type="entry name" value="RIBD C-TERMINAL DOMAIN CONTAINING PROTEIN"/>
    <property type="match status" value="1"/>
</dbReference>
<dbReference type="Proteomes" id="UP000003671">
    <property type="component" value="Unassembled WGS sequence"/>
</dbReference>
<evidence type="ECO:0000256" key="1">
    <source>
        <dbReference type="SAM" id="SignalP"/>
    </source>
</evidence>
<dbReference type="PANTHER" id="PTHR43698:SF1">
    <property type="entry name" value="BLL4564 PROTEIN"/>
    <property type="match status" value="1"/>
</dbReference>
<reference evidence="3" key="1">
    <citation type="submission" date="2009-09" db="EMBL/GenBank/DDBJ databases">
        <authorList>
            <person name="Weinstock G."/>
            <person name="Sodergren E."/>
            <person name="Clifton S."/>
            <person name="Fulton L."/>
            <person name="Fulton B."/>
            <person name="Courtney L."/>
            <person name="Fronick C."/>
            <person name="Harrison M."/>
            <person name="Strong C."/>
            <person name="Farmer C."/>
            <person name="Delahaunty K."/>
            <person name="Markovic C."/>
            <person name="Hall O."/>
            <person name="Minx P."/>
            <person name="Tomlinson C."/>
            <person name="Mitreva M."/>
            <person name="Nelson J."/>
            <person name="Hou S."/>
            <person name="Wollam A."/>
            <person name="Pepin K.H."/>
            <person name="Johnson M."/>
            <person name="Bhonagiri V."/>
            <person name="Nash W.E."/>
            <person name="Warren W."/>
            <person name="Chinwalla A."/>
            <person name="Mardis E.R."/>
            <person name="Wilson R.K."/>
        </authorList>
    </citation>
    <scope>NUCLEOTIDE SEQUENCE [LARGE SCALE GENOMIC DNA]</scope>
    <source>
        <strain evidence="3">DSM 20544</strain>
    </source>
</reference>
<dbReference type="eggNOG" id="COG1917">
    <property type="taxonomic scope" value="Bacteria"/>
</dbReference>
<protein>
    <submittedName>
        <fullName evidence="3">Cupin domain protein</fullName>
    </submittedName>
</protein>
<organism evidence="3 4">
    <name type="scientific">Mitsuokella multacida DSM 20544</name>
    <dbReference type="NCBI Taxonomy" id="500635"/>
    <lineage>
        <taxon>Bacteria</taxon>
        <taxon>Bacillati</taxon>
        <taxon>Bacillota</taxon>
        <taxon>Negativicutes</taxon>
        <taxon>Selenomonadales</taxon>
        <taxon>Selenomonadaceae</taxon>
        <taxon>Mitsuokella</taxon>
    </lineage>
</organism>
<comment type="caution">
    <text evidence="3">The sequence shown here is derived from an EMBL/GenBank/DDBJ whole genome shotgun (WGS) entry which is preliminary data.</text>
</comment>
<evidence type="ECO:0000259" key="2">
    <source>
        <dbReference type="Pfam" id="PF07883"/>
    </source>
</evidence>
<dbReference type="InterPro" id="IPR011051">
    <property type="entry name" value="RmlC_Cupin_sf"/>
</dbReference>
<dbReference type="HOGENOM" id="CLU_072993_2_0_9"/>
<feature type="domain" description="Cupin type-2" evidence="2">
    <location>
        <begin position="90"/>
        <end position="148"/>
    </location>
</feature>
<dbReference type="InterPro" id="IPR014710">
    <property type="entry name" value="RmlC-like_jellyroll"/>
</dbReference>
<dbReference type="EMBL" id="ABWK02000020">
    <property type="protein sequence ID" value="EEX67993.1"/>
    <property type="molecule type" value="Genomic_DNA"/>
</dbReference>
<dbReference type="CDD" id="cd02233">
    <property type="entry name" value="cupin_HNL-like"/>
    <property type="match status" value="1"/>
</dbReference>
<keyword evidence="4" id="KW-1185">Reference proteome</keyword>
<dbReference type="Gene3D" id="2.60.120.10">
    <property type="entry name" value="Jelly Rolls"/>
    <property type="match status" value="1"/>
</dbReference>
<dbReference type="STRING" id="500635.MITSMUL_04993"/>
<dbReference type="RefSeq" id="WP_005841978.1">
    <property type="nucleotide sequence ID" value="NZ_GG697142.2"/>
</dbReference>
<evidence type="ECO:0000313" key="4">
    <source>
        <dbReference type="Proteomes" id="UP000003671"/>
    </source>
</evidence>
<gene>
    <name evidence="3" type="ORF">MITSMUL_04993</name>
</gene>
<keyword evidence="1" id="KW-0732">Signal</keyword>
<evidence type="ECO:0000313" key="3">
    <source>
        <dbReference type="EMBL" id="EEX67993.1"/>
    </source>
</evidence>
<dbReference type="GeneID" id="93481959"/>
<dbReference type="SUPFAM" id="SSF51182">
    <property type="entry name" value="RmlC-like cupins"/>
    <property type="match status" value="1"/>
</dbReference>
<accession>C9KP38</accession>
<dbReference type="InterPro" id="IPR013096">
    <property type="entry name" value="Cupin_2"/>
</dbReference>
<sequence length="180" mass="19627">MNIRNVIPKVAKGLAASALLASTALSVPTCLAADLNVKNAQTETEITQALMQEGGAVYPIGQPNTGYAKYFTGRSFLFPMQGKGVNVANVTFEPGCINFWHKHHGSCQVLAGVSGKGYYQIWGEEPKELLPGESVTIPENVKHWHGAQHTSWFQHLSIMKEGASTEWLEPVSEAEYAKLK</sequence>
<dbReference type="AlphaFoldDB" id="C9KP38"/>
<name>C9KP38_9FIRM</name>